<gene>
    <name evidence="1" type="ORF">ACFOE0_19860</name>
</gene>
<keyword evidence="2" id="KW-1185">Reference proteome</keyword>
<comment type="caution">
    <text evidence="1">The sequence shown here is derived from an EMBL/GenBank/DDBJ whole genome shotgun (WGS) entry which is preliminary data.</text>
</comment>
<dbReference type="EMBL" id="JBHRTD010000018">
    <property type="protein sequence ID" value="MFC3140417.1"/>
    <property type="molecule type" value="Genomic_DNA"/>
</dbReference>
<protein>
    <submittedName>
        <fullName evidence="1">Uncharacterized protein</fullName>
    </submittedName>
</protein>
<accession>A0ABV7GG02</accession>
<name>A0ABV7GG02_9GAMM</name>
<evidence type="ECO:0000313" key="1">
    <source>
        <dbReference type="EMBL" id="MFC3140417.1"/>
    </source>
</evidence>
<organism evidence="1 2">
    <name type="scientific">Shewanella submarina</name>
    <dbReference type="NCBI Taxonomy" id="2016376"/>
    <lineage>
        <taxon>Bacteria</taxon>
        <taxon>Pseudomonadati</taxon>
        <taxon>Pseudomonadota</taxon>
        <taxon>Gammaproteobacteria</taxon>
        <taxon>Alteromonadales</taxon>
        <taxon>Shewanellaceae</taxon>
        <taxon>Shewanella</taxon>
    </lineage>
</organism>
<proteinExistence type="predicted"/>
<sequence>MEAFKVVNTVKTIQAQTDYALIFDGNKGIYNANDGRQYQVPPPHKEDHPNIMVCYSNSGLFGSSDEAPLRTVADEVLASRDKGKVAGKGKRVGGYGEGRVCYDFVIVDKKNSEPGEEAPIGAYLDPETGEVVVVGEANYDKSVE</sequence>
<evidence type="ECO:0000313" key="2">
    <source>
        <dbReference type="Proteomes" id="UP001595621"/>
    </source>
</evidence>
<dbReference type="Proteomes" id="UP001595621">
    <property type="component" value="Unassembled WGS sequence"/>
</dbReference>
<reference evidence="2" key="1">
    <citation type="journal article" date="2019" name="Int. J. Syst. Evol. Microbiol.">
        <title>The Global Catalogue of Microorganisms (GCM) 10K type strain sequencing project: providing services to taxonomists for standard genome sequencing and annotation.</title>
        <authorList>
            <consortium name="The Broad Institute Genomics Platform"/>
            <consortium name="The Broad Institute Genome Sequencing Center for Infectious Disease"/>
            <person name="Wu L."/>
            <person name="Ma J."/>
        </authorList>
    </citation>
    <scope>NUCLEOTIDE SEQUENCE [LARGE SCALE GENOMIC DNA]</scope>
    <source>
        <strain evidence="2">KCTC 52277</strain>
    </source>
</reference>
<dbReference type="RefSeq" id="WP_248934310.1">
    <property type="nucleotide sequence ID" value="NZ_JAKILF010000001.1"/>
</dbReference>